<feature type="transmembrane region" description="Helical" evidence="1">
    <location>
        <begin position="191"/>
        <end position="210"/>
    </location>
</feature>
<reference evidence="3 4" key="1">
    <citation type="submission" date="2019-12" db="EMBL/GenBank/DDBJ databases">
        <title>Mucilaginibacter sp. HME9299 genome sequencing and assembly.</title>
        <authorList>
            <person name="Kang H."/>
            <person name="Kim H."/>
            <person name="Joh K."/>
        </authorList>
    </citation>
    <scope>NUCLEOTIDE SEQUENCE [LARGE SCALE GENOMIC DNA]</scope>
    <source>
        <strain evidence="3 4">HME9299</strain>
    </source>
</reference>
<feature type="domain" description="Sphingomyelin synthase-like" evidence="2">
    <location>
        <begin position="143"/>
        <end position="201"/>
    </location>
</feature>
<evidence type="ECO:0000313" key="3">
    <source>
        <dbReference type="EMBL" id="MVN89691.1"/>
    </source>
</evidence>
<dbReference type="EMBL" id="WQLA01000001">
    <property type="protein sequence ID" value="MVN89691.1"/>
    <property type="molecule type" value="Genomic_DNA"/>
</dbReference>
<accession>A0A6I4I3R7</accession>
<evidence type="ECO:0000256" key="1">
    <source>
        <dbReference type="SAM" id="Phobius"/>
    </source>
</evidence>
<keyword evidence="1" id="KW-1133">Transmembrane helix</keyword>
<feature type="transmembrane region" description="Helical" evidence="1">
    <location>
        <begin position="144"/>
        <end position="161"/>
    </location>
</feature>
<organism evidence="3 4">
    <name type="scientific">Mucilaginibacter aquatilis</name>
    <dbReference type="NCBI Taxonomy" id="1517760"/>
    <lineage>
        <taxon>Bacteria</taxon>
        <taxon>Pseudomonadati</taxon>
        <taxon>Bacteroidota</taxon>
        <taxon>Sphingobacteriia</taxon>
        <taxon>Sphingobacteriales</taxon>
        <taxon>Sphingobacteriaceae</taxon>
        <taxon>Mucilaginibacter</taxon>
    </lineage>
</organism>
<proteinExistence type="predicted"/>
<feature type="transmembrane region" description="Helical" evidence="1">
    <location>
        <begin position="168"/>
        <end position="185"/>
    </location>
</feature>
<dbReference type="OrthoDB" id="792641at2"/>
<evidence type="ECO:0000313" key="4">
    <source>
        <dbReference type="Proteomes" id="UP000434850"/>
    </source>
</evidence>
<protein>
    <recommendedName>
        <fullName evidence="2">Sphingomyelin synthase-like domain-containing protein</fullName>
    </recommendedName>
</protein>
<comment type="caution">
    <text evidence="3">The sequence shown here is derived from an EMBL/GenBank/DDBJ whole genome shotgun (WGS) entry which is preliminary data.</text>
</comment>
<evidence type="ECO:0000259" key="2">
    <source>
        <dbReference type="Pfam" id="PF14360"/>
    </source>
</evidence>
<keyword evidence="4" id="KW-1185">Reference proteome</keyword>
<keyword evidence="1" id="KW-0472">Membrane</keyword>
<dbReference type="Proteomes" id="UP000434850">
    <property type="component" value="Unassembled WGS sequence"/>
</dbReference>
<keyword evidence="1" id="KW-0812">Transmembrane</keyword>
<dbReference type="AlphaFoldDB" id="A0A6I4I3R7"/>
<sequence>MNRNTSISFKQNWKATWNCTSQRSLMIIGSVLVALVLSGMPMFFQHIEQRPGVQLHDYVLARIPSHDVSLYIFLIEWGMGLLTLIRAIKNPAIYVRYVWLYVAISLTRLITITLVPLAAPANLVELVDPVTGIFYGHAVITKDLFYSGHTSTLVAMYFCLPRKSDRKLVVVATIAMACLLLVQHVHYTIDILAAPVFVFLLNRIMQSTLFSNVRIDQEVVEC</sequence>
<dbReference type="Pfam" id="PF14360">
    <property type="entry name" value="PAP2_C"/>
    <property type="match status" value="1"/>
</dbReference>
<name>A0A6I4I3R7_9SPHI</name>
<dbReference type="InterPro" id="IPR025749">
    <property type="entry name" value="Sphingomyelin_synth-like_dom"/>
</dbReference>
<gene>
    <name evidence="3" type="ORF">GO816_00990</name>
</gene>
<feature type="transmembrane region" description="Helical" evidence="1">
    <location>
        <begin position="24"/>
        <end position="44"/>
    </location>
</feature>
<feature type="transmembrane region" description="Helical" evidence="1">
    <location>
        <begin position="68"/>
        <end position="85"/>
    </location>
</feature>
<feature type="transmembrane region" description="Helical" evidence="1">
    <location>
        <begin position="97"/>
        <end position="119"/>
    </location>
</feature>